<proteinExistence type="inferred from homology"/>
<evidence type="ECO:0000259" key="8">
    <source>
        <dbReference type="SMART" id="SM00822"/>
    </source>
</evidence>
<evidence type="ECO:0000256" key="7">
    <source>
        <dbReference type="SAM" id="MobiDB-lite"/>
    </source>
</evidence>
<dbReference type="EC" id="2.5.1.54" evidence="6"/>
<comment type="pathway">
    <text evidence="1 6">Metabolic intermediate biosynthesis; chorismate biosynthesis; chorismate from D-erythrose 4-phosphate and phosphoenolpyruvate: step 1/7.</text>
</comment>
<dbReference type="GO" id="GO:0008483">
    <property type="term" value="F:transaminase activity"/>
    <property type="evidence" value="ECO:0007669"/>
    <property type="project" value="UniProtKB-KW"/>
</dbReference>
<name>A0ABR0KNC9_9EURO</name>
<dbReference type="InterPro" id="IPR002480">
    <property type="entry name" value="DAHP_synth_2"/>
</dbReference>
<keyword evidence="6" id="KW-0028">Amino-acid biosynthesis</keyword>
<gene>
    <name evidence="9" type="primary">ARO8_1</name>
    <name evidence="9" type="ORF">LTR24_000848</name>
</gene>
<keyword evidence="9" id="KW-0032">Aminotransferase</keyword>
<dbReference type="Proteomes" id="UP001345013">
    <property type="component" value="Unassembled WGS sequence"/>
</dbReference>
<dbReference type="EMBL" id="JAVRRG010000006">
    <property type="protein sequence ID" value="KAK5100702.1"/>
    <property type="molecule type" value="Genomic_DNA"/>
</dbReference>
<protein>
    <recommendedName>
        <fullName evidence="6">Phospho-2-dehydro-3-deoxyheptonate aldolase</fullName>
        <ecNumber evidence="6">2.5.1.54</ecNumber>
    </recommendedName>
</protein>
<evidence type="ECO:0000256" key="2">
    <source>
        <dbReference type="ARBA" id="ARBA00008911"/>
    </source>
</evidence>
<dbReference type="InterPro" id="IPR002347">
    <property type="entry name" value="SDR_fam"/>
</dbReference>
<dbReference type="PANTHER" id="PTHR21337:SF0">
    <property type="entry name" value="PHOSPHO-2-DEHYDRO-3-DEOXYHEPTONATE ALDOLASE"/>
    <property type="match status" value="1"/>
</dbReference>
<dbReference type="InterPro" id="IPR057326">
    <property type="entry name" value="KR_dom"/>
</dbReference>
<dbReference type="SUPFAM" id="SSF51735">
    <property type="entry name" value="NAD(P)-binding Rossmann-fold domains"/>
    <property type="match status" value="1"/>
</dbReference>
<comment type="similarity">
    <text evidence="2 6">Belongs to the class-II DAHP synthase family.</text>
</comment>
<comment type="caution">
    <text evidence="9">The sequence shown here is derived from an EMBL/GenBank/DDBJ whole genome shotgun (WGS) entry which is preliminary data.</text>
</comment>
<dbReference type="Pfam" id="PF01474">
    <property type="entry name" value="DAHP_synth_2"/>
    <property type="match status" value="1"/>
</dbReference>
<evidence type="ECO:0000256" key="1">
    <source>
        <dbReference type="ARBA" id="ARBA00004688"/>
    </source>
</evidence>
<dbReference type="SUPFAM" id="SSF51569">
    <property type="entry name" value="Aldolase"/>
    <property type="match status" value="1"/>
</dbReference>
<keyword evidence="10" id="KW-1185">Reference proteome</keyword>
<evidence type="ECO:0000256" key="4">
    <source>
        <dbReference type="ARBA" id="ARBA00022857"/>
    </source>
</evidence>
<dbReference type="PRINTS" id="PR00080">
    <property type="entry name" value="SDRFAMILY"/>
</dbReference>
<dbReference type="Gene3D" id="3.40.50.720">
    <property type="entry name" value="NAD(P)-binding Rossmann-like Domain"/>
    <property type="match status" value="1"/>
</dbReference>
<dbReference type="Gene3D" id="3.20.20.70">
    <property type="entry name" value="Aldolase class I"/>
    <property type="match status" value="1"/>
</dbReference>
<keyword evidence="6" id="KW-0057">Aromatic amino acid biosynthesis</keyword>
<evidence type="ECO:0000256" key="6">
    <source>
        <dbReference type="RuleBase" id="RU363071"/>
    </source>
</evidence>
<dbReference type="InterPro" id="IPR013785">
    <property type="entry name" value="Aldolase_TIM"/>
</dbReference>
<dbReference type="PANTHER" id="PTHR21337">
    <property type="entry name" value="PHOSPHO-2-DEHYDRO-3-DEOXYHEPTONATE ALDOLASE 1, 2"/>
    <property type="match status" value="1"/>
</dbReference>
<keyword evidence="3 6" id="KW-0808">Transferase</keyword>
<accession>A0ABR0KNC9</accession>
<dbReference type="SMART" id="SM00822">
    <property type="entry name" value="PKS_KR"/>
    <property type="match status" value="1"/>
</dbReference>
<evidence type="ECO:0000313" key="10">
    <source>
        <dbReference type="Proteomes" id="UP001345013"/>
    </source>
</evidence>
<sequence>MTAPKRTVLLTGCSDGGLGAALAVALHEAGLHVYATARNVGKMIQLLAAGIQMLTLDVTSEASIAACVAQVPSLDMLINNAGGGYSMPISDLSISEAKKVFDLNVWSCLAVTQAFLPLLLKSKGMVVNHTSVGSVCSIPFQAVYNASKAAMATFSDTQRLELAPFGITVVEIKTGGAQSNFLENKHSETKHAILPEGSIYEPAREAVEEVLRGEEFKKQMQPAEQWARDVAKDLLRKRPPLVVWRGANAGTVRLLTFLPNGALDRTMKKMTKLDVVQKAVRNWRSKPAKQEVVYNDEAVLKKTVTKLNTLPPLVTSYEIQKLKNELRECALGNAFLLQGGDCAELFDYCNQNMIEAKIKLLLQMSLVLIYGARKKVVRVARMAGQYAKPRSSPMETVDGVEMPSFRGDILNSYEPDVKARTPDPARLLDAYYHSASTLNYLRGALSSGLADMHAPLDWSLGHVVDSSIRNKYQQIVSRIIDTLEMMRTIGLDTGSGLETVDLFTSHEGLLLEYEQALTRRLRQPQNTPALSQPQPQVSTTQKASRSSSKTNGTSHPSTYVRKSSVSASNPMMSHYNTSAHFIWIGDRTRQLTHAHVEYFRGIANPIGVKVGPSMPPSDIVPLLDILNPNHEVGKIVLITRYGHDKIKDHLPAHIQAVQNSAHNGTVVWQCDPMHGNGRNATVTVPGTEGKTTIKTRRFTDILSELQQALLIHQEHDSYLGGMHLELTGEAVTECVGGAEGLTEEDLSLNYTTFCDPRLNEKQALELAFLVAGFYREAAEREH</sequence>
<dbReference type="GO" id="GO:0003849">
    <property type="term" value="F:3-deoxy-7-phosphoheptulonate synthase activity"/>
    <property type="evidence" value="ECO:0007669"/>
    <property type="project" value="UniProtKB-EC"/>
</dbReference>
<dbReference type="Pfam" id="PF00106">
    <property type="entry name" value="adh_short"/>
    <property type="match status" value="1"/>
</dbReference>
<keyword evidence="4" id="KW-0521">NADP</keyword>
<dbReference type="PRINTS" id="PR00081">
    <property type="entry name" value="GDHRDH"/>
</dbReference>
<evidence type="ECO:0000256" key="3">
    <source>
        <dbReference type="ARBA" id="ARBA00022679"/>
    </source>
</evidence>
<dbReference type="InterPro" id="IPR020904">
    <property type="entry name" value="Sc_DH/Rdtase_CS"/>
</dbReference>
<comment type="catalytic activity">
    <reaction evidence="5 6">
        <text>D-erythrose 4-phosphate + phosphoenolpyruvate + H2O = 7-phospho-2-dehydro-3-deoxy-D-arabino-heptonate + phosphate</text>
        <dbReference type="Rhea" id="RHEA:14717"/>
        <dbReference type="ChEBI" id="CHEBI:15377"/>
        <dbReference type="ChEBI" id="CHEBI:16897"/>
        <dbReference type="ChEBI" id="CHEBI:43474"/>
        <dbReference type="ChEBI" id="CHEBI:58394"/>
        <dbReference type="ChEBI" id="CHEBI:58702"/>
        <dbReference type="EC" id="2.5.1.54"/>
    </reaction>
</comment>
<evidence type="ECO:0000256" key="5">
    <source>
        <dbReference type="ARBA" id="ARBA00047508"/>
    </source>
</evidence>
<reference evidence="9 10" key="1">
    <citation type="submission" date="2023-08" db="EMBL/GenBank/DDBJ databases">
        <title>Black Yeasts Isolated from many extreme environments.</title>
        <authorList>
            <person name="Coleine C."/>
            <person name="Stajich J.E."/>
            <person name="Selbmann L."/>
        </authorList>
    </citation>
    <scope>NUCLEOTIDE SEQUENCE [LARGE SCALE GENOMIC DNA]</scope>
    <source>
        <strain evidence="9 10">CCFEE 5885</strain>
    </source>
</reference>
<dbReference type="PROSITE" id="PS00061">
    <property type="entry name" value="ADH_SHORT"/>
    <property type="match status" value="1"/>
</dbReference>
<feature type="region of interest" description="Disordered" evidence="7">
    <location>
        <begin position="525"/>
        <end position="569"/>
    </location>
</feature>
<evidence type="ECO:0000313" key="9">
    <source>
        <dbReference type="EMBL" id="KAK5100702.1"/>
    </source>
</evidence>
<feature type="domain" description="Ketoreductase" evidence="8">
    <location>
        <begin position="6"/>
        <end position="202"/>
    </location>
</feature>
<dbReference type="InterPro" id="IPR036291">
    <property type="entry name" value="NAD(P)-bd_dom_sf"/>
</dbReference>
<dbReference type="CDD" id="cd05374">
    <property type="entry name" value="17beta-HSD-like_SDR_c"/>
    <property type="match status" value="1"/>
</dbReference>
<organism evidence="9 10">
    <name type="scientific">Lithohypha guttulata</name>
    <dbReference type="NCBI Taxonomy" id="1690604"/>
    <lineage>
        <taxon>Eukaryota</taxon>
        <taxon>Fungi</taxon>
        <taxon>Dikarya</taxon>
        <taxon>Ascomycota</taxon>
        <taxon>Pezizomycotina</taxon>
        <taxon>Eurotiomycetes</taxon>
        <taxon>Chaetothyriomycetidae</taxon>
        <taxon>Chaetothyriales</taxon>
        <taxon>Trichomeriaceae</taxon>
        <taxon>Lithohypha</taxon>
    </lineage>
</organism>